<reference evidence="1" key="1">
    <citation type="submission" date="2022-04" db="EMBL/GenBank/DDBJ databases">
        <title>A functionally conserved STORR gene fusion in Papaver species that diverged 16.8 million years ago.</title>
        <authorList>
            <person name="Catania T."/>
        </authorList>
    </citation>
    <scope>NUCLEOTIDE SEQUENCE</scope>
    <source>
        <strain evidence="1">S-188037</strain>
    </source>
</reference>
<evidence type="ECO:0000313" key="2">
    <source>
        <dbReference type="Proteomes" id="UP001202328"/>
    </source>
</evidence>
<organism evidence="1 2">
    <name type="scientific">Papaver atlanticum</name>
    <dbReference type="NCBI Taxonomy" id="357466"/>
    <lineage>
        <taxon>Eukaryota</taxon>
        <taxon>Viridiplantae</taxon>
        <taxon>Streptophyta</taxon>
        <taxon>Embryophyta</taxon>
        <taxon>Tracheophyta</taxon>
        <taxon>Spermatophyta</taxon>
        <taxon>Magnoliopsida</taxon>
        <taxon>Ranunculales</taxon>
        <taxon>Papaveraceae</taxon>
        <taxon>Papaveroideae</taxon>
        <taxon>Papaver</taxon>
    </lineage>
</organism>
<comment type="caution">
    <text evidence="1">The sequence shown here is derived from an EMBL/GenBank/DDBJ whole genome shotgun (WGS) entry which is preliminary data.</text>
</comment>
<keyword evidence="2" id="KW-1185">Reference proteome</keyword>
<proteinExistence type="predicted"/>
<dbReference type="AlphaFoldDB" id="A0AAD4SYJ6"/>
<sequence length="141" mass="15628">MTRPSRNRLRQLSYVICIVDFDDAYTYSARSTGFLAVTAAVLGIVMLERIVRGGGVAYGGGFKPRQRNFVSLLSASSLRSTFEVQVLCFRDLTFWLGWGGGGGGAKIREMGFCTQHRCDRCQCLILHQLVVKNILVQQNGC</sequence>
<name>A0AAD4SYJ6_9MAGN</name>
<accession>A0AAD4SYJ6</accession>
<gene>
    <name evidence="1" type="ORF">MKW98_024419</name>
</gene>
<dbReference type="EMBL" id="JAJJMB010007708">
    <property type="protein sequence ID" value="KAI3928818.1"/>
    <property type="molecule type" value="Genomic_DNA"/>
</dbReference>
<evidence type="ECO:0000313" key="1">
    <source>
        <dbReference type="EMBL" id="KAI3928818.1"/>
    </source>
</evidence>
<protein>
    <submittedName>
        <fullName evidence="1">Uncharacterized protein</fullName>
    </submittedName>
</protein>
<dbReference type="Proteomes" id="UP001202328">
    <property type="component" value="Unassembled WGS sequence"/>
</dbReference>